<feature type="compositionally biased region" description="Low complexity" evidence="1">
    <location>
        <begin position="44"/>
        <end position="57"/>
    </location>
</feature>
<feature type="chain" id="PRO_5039411563" evidence="2">
    <location>
        <begin position="31"/>
        <end position="432"/>
    </location>
</feature>
<dbReference type="Gene3D" id="2.30.30.40">
    <property type="entry name" value="SH3 Domains"/>
    <property type="match status" value="1"/>
</dbReference>
<dbReference type="InterPro" id="IPR032774">
    <property type="entry name" value="WG_beta_rep"/>
</dbReference>
<proteinExistence type="predicted"/>
<dbReference type="PROSITE" id="PS51257">
    <property type="entry name" value="PROKAR_LIPOPROTEIN"/>
    <property type="match status" value="1"/>
</dbReference>
<sequence>MRKRTLPALALAALLLTACTGGTGGTPAPAAPAATEAPTPPPESAASVAEEPAATPEPAAAVQWAVEPTIEADTIDVLRLARGSANQQDYNAFAMHKDDGLCMISQGGRQGLIDYDGNLVVPAEYDTIELGMDGRYILSNGGGEYEGGASWTLQKDQPVSLSGVSMADTVGTAPNRVLYWVPERDSLYISGGVDTWLEAVYTAATPCAGWVVTQIEYDCATAWDGYVLTDGTCPVSDTRYEAAGAFNSGLIPLQQDGKWGYLNAQGATVLPFAFDAGWQNATPDGPLPYAATEGCVVVCREGQYALYDVTGNCLIDFGQYEALRPVHDGKLWARQNGKWGVLQLTTPPTLPDNARFPAAGVAVAPDTADTGVAMADSDAGLVLRAGPGTEYDRLGLVPYGCRLWVSGASSTVEGWVYVDQGGWVSAEYLLRS</sequence>
<feature type="region of interest" description="Disordered" evidence="1">
    <location>
        <begin position="26"/>
        <end position="57"/>
    </location>
</feature>
<organism evidence="3 4">
    <name type="scientific">Candidatus Gemmiger excrementavium</name>
    <dbReference type="NCBI Taxonomy" id="2838608"/>
    <lineage>
        <taxon>Bacteria</taxon>
        <taxon>Bacillati</taxon>
        <taxon>Bacillota</taxon>
        <taxon>Clostridia</taxon>
        <taxon>Eubacteriales</taxon>
        <taxon>Gemmiger</taxon>
    </lineage>
</organism>
<dbReference type="EMBL" id="DXBO01000177">
    <property type="protein sequence ID" value="HIZ49441.1"/>
    <property type="molecule type" value="Genomic_DNA"/>
</dbReference>
<gene>
    <name evidence="3" type="ORF">H9810_12065</name>
</gene>
<keyword evidence="2" id="KW-0732">Signal</keyword>
<evidence type="ECO:0000256" key="2">
    <source>
        <dbReference type="SAM" id="SignalP"/>
    </source>
</evidence>
<evidence type="ECO:0000313" key="4">
    <source>
        <dbReference type="Proteomes" id="UP000824031"/>
    </source>
</evidence>
<protein>
    <submittedName>
        <fullName evidence="3">WG repeat-containing protein</fullName>
    </submittedName>
</protein>
<name>A0A9D2F5L5_9FIRM</name>
<dbReference type="Pfam" id="PF14903">
    <property type="entry name" value="WG_beta_rep"/>
    <property type="match status" value="3"/>
</dbReference>
<reference evidence="3" key="2">
    <citation type="submission" date="2021-04" db="EMBL/GenBank/DDBJ databases">
        <authorList>
            <person name="Gilroy R."/>
        </authorList>
    </citation>
    <scope>NUCLEOTIDE SEQUENCE</scope>
    <source>
        <strain evidence="3">3436</strain>
    </source>
</reference>
<dbReference type="AlphaFoldDB" id="A0A9D2F5L5"/>
<feature type="signal peptide" evidence="2">
    <location>
        <begin position="1"/>
        <end position="30"/>
    </location>
</feature>
<reference evidence="3" key="1">
    <citation type="journal article" date="2021" name="PeerJ">
        <title>Extensive microbial diversity within the chicken gut microbiome revealed by metagenomics and culture.</title>
        <authorList>
            <person name="Gilroy R."/>
            <person name="Ravi A."/>
            <person name="Getino M."/>
            <person name="Pursley I."/>
            <person name="Horton D.L."/>
            <person name="Alikhan N.F."/>
            <person name="Baker D."/>
            <person name="Gharbi K."/>
            <person name="Hall N."/>
            <person name="Watson M."/>
            <person name="Adriaenssens E.M."/>
            <person name="Foster-Nyarko E."/>
            <person name="Jarju S."/>
            <person name="Secka A."/>
            <person name="Antonio M."/>
            <person name="Oren A."/>
            <person name="Chaudhuri R.R."/>
            <person name="La Ragione R."/>
            <person name="Hildebrand F."/>
            <person name="Pallen M.J."/>
        </authorList>
    </citation>
    <scope>NUCLEOTIDE SEQUENCE</scope>
    <source>
        <strain evidence="3">3436</strain>
    </source>
</reference>
<accession>A0A9D2F5L5</accession>
<feature type="compositionally biased region" description="Low complexity" evidence="1">
    <location>
        <begin position="26"/>
        <end position="37"/>
    </location>
</feature>
<evidence type="ECO:0000313" key="3">
    <source>
        <dbReference type="EMBL" id="HIZ49441.1"/>
    </source>
</evidence>
<evidence type="ECO:0000256" key="1">
    <source>
        <dbReference type="SAM" id="MobiDB-lite"/>
    </source>
</evidence>
<comment type="caution">
    <text evidence="3">The sequence shown here is derived from an EMBL/GenBank/DDBJ whole genome shotgun (WGS) entry which is preliminary data.</text>
</comment>
<dbReference type="Proteomes" id="UP000824031">
    <property type="component" value="Unassembled WGS sequence"/>
</dbReference>